<dbReference type="Gene3D" id="1.10.750.20">
    <property type="entry name" value="SOCS box"/>
    <property type="match status" value="1"/>
</dbReference>
<evidence type="ECO:0000259" key="4">
    <source>
        <dbReference type="PROSITE" id="PS50225"/>
    </source>
</evidence>
<evidence type="ECO:0000259" key="3">
    <source>
        <dbReference type="PROSITE" id="PS50188"/>
    </source>
</evidence>
<comment type="similarity">
    <text evidence="2">Belongs to the SPSB family.</text>
</comment>
<evidence type="ECO:0000256" key="2">
    <source>
        <dbReference type="ARBA" id="ARBA00010910"/>
    </source>
</evidence>
<dbReference type="InterPro" id="IPR003877">
    <property type="entry name" value="SPRY_dom"/>
</dbReference>
<dbReference type="SMART" id="SM00449">
    <property type="entry name" value="SPRY"/>
    <property type="match status" value="1"/>
</dbReference>
<dbReference type="CDD" id="cd03716">
    <property type="entry name" value="SOCS_ASB_like"/>
    <property type="match status" value="1"/>
</dbReference>
<dbReference type="InterPro" id="IPR001496">
    <property type="entry name" value="SOCS_box"/>
</dbReference>
<dbReference type="PROSITE" id="PS50225">
    <property type="entry name" value="SOCS"/>
    <property type="match status" value="1"/>
</dbReference>
<reference evidence="5" key="2">
    <citation type="submission" date="2025-09" db="UniProtKB">
        <authorList>
            <consortium name="Ensembl"/>
        </authorList>
    </citation>
    <scope>IDENTIFICATION</scope>
</reference>
<protein>
    <submittedName>
        <fullName evidence="5">SplA/ryanodine receptor domain and SOCS box containing 2</fullName>
    </submittedName>
</protein>
<dbReference type="GO" id="GO:0019005">
    <property type="term" value="C:SCF ubiquitin ligase complex"/>
    <property type="evidence" value="ECO:0007669"/>
    <property type="project" value="TreeGrafter"/>
</dbReference>
<evidence type="ECO:0000256" key="1">
    <source>
        <dbReference type="ARBA" id="ARBA00004906"/>
    </source>
</evidence>
<dbReference type="InterPro" id="IPR013320">
    <property type="entry name" value="ConA-like_dom_sf"/>
</dbReference>
<sequence>MKRLLRAQRPPGGPSTRLLKLCLGSQMDWAVLLDTPPAPAADPRSLWSPGHHSPNFCLIQGGVVAHRVPTQQSTDAVRAALGQGVGLHVWEVSWDPAERGSHAVVGVATQQCPLQTSGYRVLVGGDKESWGWELGSNQLWHGNVPQGLYPGSKEDGGGERPPVAVPGSILMVLDADAGTLGFVVDGCFLGVAMRGLPRGAPLFPAASSVWGRCRIGLRYVNGASREPPSLTSLCRLSVRQALGKDQGKHVDDLRLAPALRRLL</sequence>
<dbReference type="InterPro" id="IPR001870">
    <property type="entry name" value="B30.2/SPRY"/>
</dbReference>
<dbReference type="Proteomes" id="UP000261540">
    <property type="component" value="Unplaced"/>
</dbReference>
<dbReference type="PANTHER" id="PTHR12245">
    <property type="entry name" value="SPRY DOMAIN CONTAINING SOCS BOX PROTEIN"/>
    <property type="match status" value="1"/>
</dbReference>
<dbReference type="GeneTree" id="ENSGT01030000234629"/>
<keyword evidence="6" id="KW-1185">Reference proteome</keyword>
<organism evidence="5 6">
    <name type="scientific">Paramormyrops kingsleyae</name>
    <dbReference type="NCBI Taxonomy" id="1676925"/>
    <lineage>
        <taxon>Eukaryota</taxon>
        <taxon>Metazoa</taxon>
        <taxon>Chordata</taxon>
        <taxon>Craniata</taxon>
        <taxon>Vertebrata</taxon>
        <taxon>Euteleostomi</taxon>
        <taxon>Actinopterygii</taxon>
        <taxon>Neopterygii</taxon>
        <taxon>Teleostei</taxon>
        <taxon>Osteoglossocephala</taxon>
        <taxon>Osteoglossomorpha</taxon>
        <taxon>Osteoglossiformes</taxon>
        <taxon>Mormyridae</taxon>
        <taxon>Paramormyrops</taxon>
    </lineage>
</organism>
<evidence type="ECO:0000313" key="5">
    <source>
        <dbReference type="Ensembl" id="ENSPKIP00000039216.1"/>
    </source>
</evidence>
<dbReference type="GO" id="GO:0016567">
    <property type="term" value="P:protein ubiquitination"/>
    <property type="evidence" value="ECO:0007669"/>
    <property type="project" value="UniProtKB-UniPathway"/>
</dbReference>
<dbReference type="SUPFAM" id="SSF49899">
    <property type="entry name" value="Concanavalin A-like lectins/glucanases"/>
    <property type="match status" value="1"/>
</dbReference>
<dbReference type="GO" id="GO:0043161">
    <property type="term" value="P:proteasome-mediated ubiquitin-dependent protein catabolic process"/>
    <property type="evidence" value="ECO:0007669"/>
    <property type="project" value="TreeGrafter"/>
</dbReference>
<dbReference type="STRING" id="1676925.ENSPKIP00000039216"/>
<name>A0A3B3TA76_9TELE</name>
<dbReference type="InterPro" id="IPR050672">
    <property type="entry name" value="FBXO45-Fsn/SPSB_families"/>
</dbReference>
<proteinExistence type="inferred from homology"/>
<comment type="pathway">
    <text evidence="1">Protein modification; protein ubiquitination.</text>
</comment>
<dbReference type="Gene3D" id="2.60.120.920">
    <property type="match status" value="1"/>
</dbReference>
<reference evidence="5" key="1">
    <citation type="submission" date="2025-08" db="UniProtKB">
        <authorList>
            <consortium name="Ensembl"/>
        </authorList>
    </citation>
    <scope>IDENTIFICATION</scope>
</reference>
<dbReference type="PROSITE" id="PS50188">
    <property type="entry name" value="B302_SPRY"/>
    <property type="match status" value="1"/>
</dbReference>
<dbReference type="AlphaFoldDB" id="A0A3B3TA76"/>
<dbReference type="UniPathway" id="UPA00143"/>
<dbReference type="Pfam" id="PF07525">
    <property type="entry name" value="SOCS_box"/>
    <property type="match status" value="1"/>
</dbReference>
<accession>A0A3B3TA76</accession>
<dbReference type="InterPro" id="IPR043136">
    <property type="entry name" value="B30.2/SPRY_sf"/>
</dbReference>
<feature type="domain" description="SOCS box" evidence="4">
    <location>
        <begin position="214"/>
        <end position="263"/>
    </location>
</feature>
<dbReference type="Ensembl" id="ENSPKIT00000020215.1">
    <property type="protein sequence ID" value="ENSPKIP00000039216.1"/>
    <property type="gene ID" value="ENSPKIG00000016653.1"/>
</dbReference>
<feature type="domain" description="B30.2/SPRY" evidence="3">
    <location>
        <begin position="23"/>
        <end position="224"/>
    </location>
</feature>
<dbReference type="PANTHER" id="PTHR12245:SF15">
    <property type="entry name" value="SPRY DOMAIN-CONTAINING SOCS BOX PROTEIN 2-LIKE ISOFORM X1"/>
    <property type="match status" value="1"/>
</dbReference>
<evidence type="ECO:0000313" key="6">
    <source>
        <dbReference type="Proteomes" id="UP000261540"/>
    </source>
</evidence>
<dbReference type="Pfam" id="PF00622">
    <property type="entry name" value="SPRY"/>
    <property type="match status" value="1"/>
</dbReference>